<accession>A0A1H4GWR6</accession>
<sequence length="43" mass="5351">MQTSKKIEKVHLYNCHYPAYDRRSYIIYYAFRQTNRIGEDHQL</sequence>
<keyword evidence="2" id="KW-1185">Reference proteome</keyword>
<protein>
    <submittedName>
        <fullName evidence="1">Uncharacterized protein</fullName>
    </submittedName>
</protein>
<name>A0A1H4GWR6_9BACI</name>
<evidence type="ECO:0000313" key="2">
    <source>
        <dbReference type="Proteomes" id="UP000198584"/>
    </source>
</evidence>
<evidence type="ECO:0000313" key="1">
    <source>
        <dbReference type="EMBL" id="SEB14005.1"/>
    </source>
</evidence>
<dbReference type="EMBL" id="FNQR01000019">
    <property type="protein sequence ID" value="SEB14005.1"/>
    <property type="molecule type" value="Genomic_DNA"/>
</dbReference>
<organism evidence="1 2">
    <name type="scientific">Thalassobacillus cyri</name>
    <dbReference type="NCBI Taxonomy" id="571932"/>
    <lineage>
        <taxon>Bacteria</taxon>
        <taxon>Bacillati</taxon>
        <taxon>Bacillota</taxon>
        <taxon>Bacilli</taxon>
        <taxon>Bacillales</taxon>
        <taxon>Bacillaceae</taxon>
        <taxon>Thalassobacillus</taxon>
    </lineage>
</organism>
<dbReference type="AlphaFoldDB" id="A0A1H4GWR6"/>
<proteinExistence type="predicted"/>
<dbReference type="Proteomes" id="UP000198584">
    <property type="component" value="Unassembled WGS sequence"/>
</dbReference>
<gene>
    <name evidence="1" type="ORF">SAMN05421743_11969</name>
</gene>
<reference evidence="1 2" key="1">
    <citation type="submission" date="2016-10" db="EMBL/GenBank/DDBJ databases">
        <authorList>
            <person name="de Groot N.N."/>
        </authorList>
    </citation>
    <scope>NUCLEOTIDE SEQUENCE [LARGE SCALE GENOMIC DNA]</scope>
    <source>
        <strain evidence="1 2">CCM7597</strain>
    </source>
</reference>